<feature type="compositionally biased region" description="Basic and acidic residues" evidence="4">
    <location>
        <begin position="968"/>
        <end position="991"/>
    </location>
</feature>
<feature type="region of interest" description="Disordered" evidence="4">
    <location>
        <begin position="1"/>
        <end position="106"/>
    </location>
</feature>
<feature type="compositionally biased region" description="Basic and acidic residues" evidence="4">
    <location>
        <begin position="92"/>
        <end position="106"/>
    </location>
</feature>
<feature type="compositionally biased region" description="Polar residues" evidence="4">
    <location>
        <begin position="628"/>
        <end position="645"/>
    </location>
</feature>
<feature type="compositionally biased region" description="Polar residues" evidence="4">
    <location>
        <begin position="355"/>
        <end position="365"/>
    </location>
</feature>
<feature type="compositionally biased region" description="Basic residues" evidence="4">
    <location>
        <begin position="835"/>
        <end position="850"/>
    </location>
</feature>
<feature type="compositionally biased region" description="Basic and acidic residues" evidence="4">
    <location>
        <begin position="1053"/>
        <end position="1069"/>
    </location>
</feature>
<reference evidence="5 6" key="1">
    <citation type="submission" date="2024-01" db="EMBL/GenBank/DDBJ databases">
        <title>The genome of the rayed Mediterranean limpet Patella caerulea (Linnaeus, 1758).</title>
        <authorList>
            <person name="Anh-Thu Weber A."/>
            <person name="Halstead-Nussloch G."/>
        </authorList>
    </citation>
    <scope>NUCLEOTIDE SEQUENCE [LARGE SCALE GENOMIC DNA]</scope>
    <source>
        <strain evidence="5">AATW-2023a</strain>
        <tissue evidence="5">Whole specimen</tissue>
    </source>
</reference>
<feature type="compositionally biased region" description="Basic and acidic residues" evidence="4">
    <location>
        <begin position="1415"/>
        <end position="1428"/>
    </location>
</feature>
<feature type="compositionally biased region" description="Basic and acidic residues" evidence="4">
    <location>
        <begin position="614"/>
        <end position="626"/>
    </location>
</feature>
<comment type="similarity">
    <text evidence="1">Belongs to the LRRFIP family.</text>
</comment>
<keyword evidence="2 3" id="KW-0175">Coiled coil</keyword>
<dbReference type="InterPro" id="IPR019139">
    <property type="entry name" value="LRRFIP1/2"/>
</dbReference>
<feature type="compositionally biased region" description="Basic residues" evidence="4">
    <location>
        <begin position="599"/>
        <end position="613"/>
    </location>
</feature>
<feature type="compositionally biased region" description="Polar residues" evidence="4">
    <location>
        <begin position="467"/>
        <end position="478"/>
    </location>
</feature>
<evidence type="ECO:0000256" key="1">
    <source>
        <dbReference type="ARBA" id="ARBA00008275"/>
    </source>
</evidence>
<feature type="region of interest" description="Disordered" evidence="4">
    <location>
        <begin position="329"/>
        <end position="396"/>
    </location>
</feature>
<accession>A0AAN8PLC1</accession>
<sequence length="1587" mass="175672">MSSASGRTRTNVRQYSAEDQALNRISEEAESRLAAKRAARAEARNIRTKEIEKQQKEAEEREANQASNNATSKQTRDNVSTRRGSGDSTESDTSKDPKDRNYKAELRELEEKFKTAMVTSAQLDNEKQSLVYQVELLKDEFEEHEEGYIELQREYKNKCSEFEMQKRSLKELTAEHSLMKSQVEYLDKLLKENGLVIITAESGEMSLQKDQSSIPAGPISTGAALLSAETIEILKKAGEGSLGTNVNDNTSSTEHAPQRPTSQGNNLMEQSLNVEEADRKRKEEEIRLNENSVISEDNSKEDKVLLLALEKDTAGCEVDRRLFTQISSTESNTGNVSDHSKTNNDEIKSPPSEPLSASSNNINNDEPNDLTMYRDPSESRESTVEPNDNKGSHSEGDLVLDQYSEDVTDALENVFPLDHLNSPNVTLPRDDSGISSDVPTISISNSVSEKFNSGSECDPDEFFDAPSTPSKSPFNTGTKFELGTDEGKNKGNSDQVESALAESEVEQNVQTPFVLESPLKSNKNDTLTETKETQPKSDNSVVLDEGLFSSFVETNKSGRKKKKSQSESENNQTTDNIATSCQENEKTSTGTNETESVKPKNKKGKNKKNKNKANKKESTAENREALSEVSQTKSDNTENESGPSATENTSETKSDKSETKSDKSETNSDKSEIKSDKSEIKSYESETKSDKKETKSDKSEIKSDENETKSDKSETKSGKKKNKSKSQKPESKLEESKSEATDASQIETQTDPSENKSAKQSKSGKKKNKSKSGKTEEAKSQEVGIDQTDTKSGEIGTEIKNYETKSENTEIESETFGPKLEKPESNSETKSEKNKGKKGKRKGKGGKQKQKSVDLESGTAVGGDKDVGSVSSTVVGAVEDCLNISQVEKVSLGVEKVDLVHDNLVESQECREKVKEEEVEYEKNTGEEKPVETGELTVDDKDKTFESQDKQFVQVEKLDEPEKKIVELKEKPVETEEKPVEIEEIGEKPVEIGEMPVETEEMPVETEEKLVATQEKPVETEEKPVETEEKPAESEEKPVEIEEEMGELNLQEKPVESKSEEKRLDSQEKTVEFVENTVKLEDVTLDETSTEDALATNETSKLRDINDTDDMGIKTTDQTALDGLSNIIQTVVGIATGSLSGHTGEKDAETVYESDQVSGELLKKNEGNDDLAKNIEDETFGDQQKDGEVVMGITELTQPEEVSMESSEQYDDSRSSIDSERDLCTGSSGQFEDAESDKDSVVESSKQPAGNEAAKSFDVASKVLPLENSKDQDESINTKDSAVEESHQSKDDGSELEITKSIGDAKEEYTKKSESAKESKTEVSDDVDKYDSAREETKNLDLMDQAAEMLAKLQKLKSGKKKKTKKAEQKEESQSDEVKQPEITSGVHKMDDKKDNLQKTNDISSSEEEPTNETLRTKENLCDDKTDEMFTENEVIGATAPKEKVIMTTDLDASDPETDPVPGEEAPAISNEEYSFDDIDDVLGEDTVERRPKTDPILAKTIPSVIEPEGTRPTSSPKVDKRSSSSQKEEKKKKKDEAKSQKRNSKESSGSKDGNRLSTTSLNECPPSPRTDEKGEKKKRGFLSFFR</sequence>
<feature type="compositionally biased region" description="Basic and acidic residues" evidence="4">
    <location>
        <begin position="1388"/>
        <end position="1397"/>
    </location>
</feature>
<feature type="region of interest" description="Disordered" evidence="4">
    <location>
        <begin position="1440"/>
        <end position="1587"/>
    </location>
</feature>
<feature type="compositionally biased region" description="Basic and acidic residues" evidence="4">
    <location>
        <begin position="1268"/>
        <end position="1293"/>
    </location>
</feature>
<feature type="compositionally biased region" description="Basic and acidic residues" evidence="4">
    <location>
        <begin position="25"/>
        <end position="63"/>
    </location>
</feature>
<feature type="compositionally biased region" description="Basic and acidic residues" evidence="4">
    <location>
        <begin position="819"/>
        <end position="834"/>
    </location>
</feature>
<dbReference type="PANTHER" id="PTHR19212:SF0">
    <property type="entry name" value="LD07988P"/>
    <property type="match status" value="1"/>
</dbReference>
<dbReference type="Proteomes" id="UP001347796">
    <property type="component" value="Unassembled WGS sequence"/>
</dbReference>
<feature type="compositionally biased region" description="Basic and acidic residues" evidence="4">
    <location>
        <begin position="522"/>
        <end position="535"/>
    </location>
</feature>
<feature type="compositionally biased region" description="Basic and acidic residues" evidence="4">
    <location>
        <begin position="1006"/>
        <end position="1040"/>
    </location>
</feature>
<feature type="compositionally biased region" description="Polar residues" evidence="4">
    <location>
        <begin position="573"/>
        <end position="594"/>
    </location>
</feature>
<gene>
    <name evidence="5" type="ORF">SNE40_018062</name>
</gene>
<dbReference type="GO" id="GO:0006355">
    <property type="term" value="P:regulation of DNA-templated transcription"/>
    <property type="evidence" value="ECO:0007669"/>
    <property type="project" value="InterPro"/>
</dbReference>
<feature type="coiled-coil region" evidence="3">
    <location>
        <begin position="106"/>
        <end position="172"/>
    </location>
</feature>
<evidence type="ECO:0000256" key="3">
    <source>
        <dbReference type="SAM" id="Coils"/>
    </source>
</evidence>
<feature type="compositionally biased region" description="Basic and acidic residues" evidence="4">
    <location>
        <begin position="1211"/>
        <end position="1223"/>
    </location>
</feature>
<dbReference type="Gene3D" id="1.20.5.4090">
    <property type="match status" value="1"/>
</dbReference>
<feature type="compositionally biased region" description="Basic and acidic residues" evidence="4">
    <location>
        <begin position="338"/>
        <end position="348"/>
    </location>
</feature>
<dbReference type="Pfam" id="PF09738">
    <property type="entry name" value="LRRFIP"/>
    <property type="match status" value="1"/>
</dbReference>
<feature type="compositionally biased region" description="Basic and acidic residues" evidence="4">
    <location>
        <begin position="1303"/>
        <end position="1341"/>
    </location>
</feature>
<keyword evidence="6" id="KW-1185">Reference proteome</keyword>
<feature type="compositionally biased region" description="Basic residues" evidence="4">
    <location>
        <begin position="1354"/>
        <end position="1365"/>
    </location>
</feature>
<feature type="region of interest" description="Disordered" evidence="4">
    <location>
        <begin position="1195"/>
        <end position="1428"/>
    </location>
</feature>
<evidence type="ECO:0000313" key="6">
    <source>
        <dbReference type="Proteomes" id="UP001347796"/>
    </source>
</evidence>
<feature type="compositionally biased region" description="Basic and acidic residues" evidence="4">
    <location>
        <begin position="1518"/>
        <end position="1555"/>
    </location>
</feature>
<feature type="compositionally biased region" description="Basic and acidic residues" evidence="4">
    <location>
        <begin position="1366"/>
        <end position="1380"/>
    </location>
</feature>
<comment type="caution">
    <text evidence="5">The sequence shown here is derived from an EMBL/GenBank/DDBJ whole genome shotgun (WGS) entry which is preliminary data.</text>
</comment>
<feature type="region of interest" description="Disordered" evidence="4">
    <location>
        <begin position="240"/>
        <end position="283"/>
    </location>
</feature>
<feature type="compositionally biased region" description="Basic residues" evidence="4">
    <location>
        <begin position="762"/>
        <end position="772"/>
    </location>
</feature>
<feature type="compositionally biased region" description="Basic and acidic residues" evidence="4">
    <location>
        <begin position="650"/>
        <end position="717"/>
    </location>
</feature>
<evidence type="ECO:0000313" key="5">
    <source>
        <dbReference type="EMBL" id="KAK6172110.1"/>
    </source>
</evidence>
<feature type="compositionally biased region" description="Acidic residues" evidence="4">
    <location>
        <begin position="1474"/>
        <end position="1486"/>
    </location>
</feature>
<protein>
    <submittedName>
        <fullName evidence="5">Uncharacterized protein</fullName>
    </submittedName>
</protein>
<organism evidence="5 6">
    <name type="scientific">Patella caerulea</name>
    <name type="common">Rayed Mediterranean limpet</name>
    <dbReference type="NCBI Taxonomy" id="87958"/>
    <lineage>
        <taxon>Eukaryota</taxon>
        <taxon>Metazoa</taxon>
        <taxon>Spiralia</taxon>
        <taxon>Lophotrochozoa</taxon>
        <taxon>Mollusca</taxon>
        <taxon>Gastropoda</taxon>
        <taxon>Patellogastropoda</taxon>
        <taxon>Patelloidea</taxon>
        <taxon>Patellidae</taxon>
        <taxon>Patella</taxon>
    </lineage>
</organism>
<evidence type="ECO:0000256" key="4">
    <source>
        <dbReference type="SAM" id="MobiDB-lite"/>
    </source>
</evidence>
<feature type="compositionally biased region" description="Basic and acidic residues" evidence="4">
    <location>
        <begin position="375"/>
        <end position="396"/>
    </location>
</feature>
<proteinExistence type="inferred from homology"/>
<feature type="compositionally biased region" description="Polar residues" evidence="4">
    <location>
        <begin position="1"/>
        <end position="14"/>
    </location>
</feature>
<feature type="region of interest" description="Disordered" evidence="4">
    <location>
        <begin position="968"/>
        <end position="1069"/>
    </location>
</feature>
<feature type="compositionally biased region" description="Polar residues" evidence="4">
    <location>
        <begin position="242"/>
        <end position="273"/>
    </location>
</feature>
<name>A0AAN8PLC1_PATCE</name>
<dbReference type="EMBL" id="JAZGQO010000012">
    <property type="protein sequence ID" value="KAK6172110.1"/>
    <property type="molecule type" value="Genomic_DNA"/>
</dbReference>
<feature type="region of interest" description="Disordered" evidence="4">
    <location>
        <begin position="1085"/>
        <end position="1112"/>
    </location>
</feature>
<evidence type="ECO:0000256" key="2">
    <source>
        <dbReference type="ARBA" id="ARBA00023054"/>
    </source>
</evidence>
<feature type="region of interest" description="Disordered" evidence="4">
    <location>
        <begin position="916"/>
        <end position="947"/>
    </location>
</feature>
<feature type="region of interest" description="Disordered" evidence="4">
    <location>
        <begin position="450"/>
        <end position="869"/>
    </location>
</feature>
<dbReference type="PANTHER" id="PTHR19212">
    <property type="entry name" value="LEUCINE RICH REPEAT IN FLII INTERACTING PROTEIN"/>
    <property type="match status" value="1"/>
</dbReference>
<feature type="compositionally biased region" description="Basic and acidic residues" evidence="4">
    <location>
        <begin position="727"/>
        <end position="740"/>
    </location>
</feature>
<feature type="compositionally biased region" description="Polar residues" evidence="4">
    <location>
        <begin position="741"/>
        <end position="752"/>
    </location>
</feature>